<evidence type="ECO:0000313" key="6">
    <source>
        <dbReference type="EMBL" id="TQE02527.1"/>
    </source>
</evidence>
<dbReference type="Proteomes" id="UP000315295">
    <property type="component" value="Unassembled WGS sequence"/>
</dbReference>
<dbReference type="FunFam" id="1.25.40.10:FF:000325">
    <property type="entry name" value="Pentatricopeptide repeat-containing protein At4g14820"/>
    <property type="match status" value="1"/>
</dbReference>
<dbReference type="PROSITE" id="PS51375">
    <property type="entry name" value="PPR"/>
    <property type="match status" value="6"/>
</dbReference>
<feature type="repeat" description="PPR" evidence="3">
    <location>
        <begin position="124"/>
        <end position="158"/>
    </location>
</feature>
<dbReference type="FunFam" id="1.25.40.10:FF:001030">
    <property type="entry name" value="Pentatricopeptide repeat-containing protein At1g09190"/>
    <property type="match status" value="1"/>
</dbReference>
<sequence length="668" mass="74349">MCISQSRAQRQEGSDSPMQNLSRKFSTVPIHKLLPSQLHQHRPHPAEIFSEFQQRRKLLEHKLVAVLDGCAGLRQVKAVHGHLLLHGLGQCCYVLTKLIRTLTKLDVPMDAYPLLVFRQIKYPNPFLWTAMIRGYSIQGPVSESLNFYTCMRKSGVGPVSFTFSALFKACGDVLDVNLGRQIHAHTILVGGFVADLYVGNTMIDMYVKCGFLECGRKVFDEMPERDVVSWTELIVAYTKVGDMESARELFEGLPAKDMVAWTAMVNGYAQNAHPREALDCFERMQCAGVGTDEITLAGLISACAQLGASKYANWVRDIAEKSGFGPTENVLVGSALIDMYSKCGSLDNAFKVFQGMKERNVFSYSSMILGFAMHGRASAAIELFHEMLTTEIRPNKVTFIGVLTACSHAGMVDQGRQLFATMEKYYDVVPTADHYTCMVDLLGRAGRLEEALDLVETMPIDAHGGVWGALLGACRTHGNPDIAQIAANHLFELEPDSIGNYVVLSNIYASAGRWDEVSRVRKLMREKGLKKKPAYSWVETKKGVIHEFCAGETTHPEYTEIKKTLEDLLDRLLANGYQPNLDSAAYAVGDDEKTRILMSHSEKLALAYALLSTDSVSTIKIMKNIRICEDCHSFMCGASQVTGREIVVRDNMRFHHFHNGTCSCGNFW</sequence>
<gene>
    <name evidence="6" type="ORF">C1H46_011833</name>
</gene>
<dbReference type="InterPro" id="IPR032867">
    <property type="entry name" value="DYW_dom"/>
</dbReference>
<dbReference type="PANTHER" id="PTHR47926:SF523">
    <property type="entry name" value="DYW DOMAIN-CONTAINING PROTEIN"/>
    <property type="match status" value="1"/>
</dbReference>
<dbReference type="AlphaFoldDB" id="A0A540MUQ1"/>
<reference evidence="6 7" key="1">
    <citation type="journal article" date="2019" name="G3 (Bethesda)">
        <title>Sequencing of a Wild Apple (Malus baccata) Genome Unravels the Differences Between Cultivated and Wild Apple Species Regarding Disease Resistance and Cold Tolerance.</title>
        <authorList>
            <person name="Chen X."/>
        </authorList>
    </citation>
    <scope>NUCLEOTIDE SEQUENCE [LARGE SCALE GENOMIC DNA]</scope>
    <source>
        <strain evidence="7">cv. Shandingzi</strain>
        <tissue evidence="6">Leaves</tissue>
    </source>
</reference>
<feature type="repeat" description="PPR" evidence="3">
    <location>
        <begin position="497"/>
        <end position="531"/>
    </location>
</feature>
<dbReference type="Pfam" id="PF01535">
    <property type="entry name" value="PPR"/>
    <property type="match status" value="4"/>
</dbReference>
<feature type="repeat" description="PPR" evidence="3">
    <location>
        <begin position="329"/>
        <end position="359"/>
    </location>
</feature>
<comment type="similarity">
    <text evidence="1">Belongs to the PPR family. PCMP-H subfamily.</text>
</comment>
<dbReference type="InterPro" id="IPR046960">
    <property type="entry name" value="PPR_At4g14850-like_plant"/>
</dbReference>
<evidence type="ECO:0000256" key="3">
    <source>
        <dbReference type="PROSITE-ProRule" id="PRU00708"/>
    </source>
</evidence>
<feature type="repeat" description="PPR" evidence="3">
    <location>
        <begin position="360"/>
        <end position="394"/>
    </location>
</feature>
<dbReference type="EMBL" id="VIEB01000174">
    <property type="protein sequence ID" value="TQE02527.1"/>
    <property type="molecule type" value="Genomic_DNA"/>
</dbReference>
<evidence type="ECO:0000256" key="1">
    <source>
        <dbReference type="ARBA" id="ARBA00006643"/>
    </source>
</evidence>
<keyword evidence="2" id="KW-0677">Repeat</keyword>
<dbReference type="GO" id="GO:0003723">
    <property type="term" value="F:RNA binding"/>
    <property type="evidence" value="ECO:0007669"/>
    <property type="project" value="InterPro"/>
</dbReference>
<feature type="repeat" description="PPR" evidence="3">
    <location>
        <begin position="257"/>
        <end position="291"/>
    </location>
</feature>
<feature type="region of interest" description="Disordered" evidence="4">
    <location>
        <begin position="1"/>
        <end position="21"/>
    </location>
</feature>
<evidence type="ECO:0000313" key="7">
    <source>
        <dbReference type="Proteomes" id="UP000315295"/>
    </source>
</evidence>
<feature type="domain" description="DYW" evidence="5">
    <location>
        <begin position="576"/>
        <end position="668"/>
    </location>
</feature>
<dbReference type="InterPro" id="IPR002885">
    <property type="entry name" value="PPR_rpt"/>
</dbReference>
<comment type="caution">
    <text evidence="6">The sequence shown here is derived from an EMBL/GenBank/DDBJ whole genome shotgun (WGS) entry which is preliminary data.</text>
</comment>
<evidence type="ECO:0000256" key="2">
    <source>
        <dbReference type="ARBA" id="ARBA00022737"/>
    </source>
</evidence>
<dbReference type="InterPro" id="IPR046848">
    <property type="entry name" value="E_motif"/>
</dbReference>
<proteinExistence type="inferred from homology"/>
<dbReference type="InterPro" id="IPR011990">
    <property type="entry name" value="TPR-like_helical_dom_sf"/>
</dbReference>
<dbReference type="Gene3D" id="1.25.40.10">
    <property type="entry name" value="Tetratricopeptide repeat domain"/>
    <property type="match status" value="4"/>
</dbReference>
<feature type="repeat" description="PPR" evidence="3">
    <location>
        <begin position="195"/>
        <end position="229"/>
    </location>
</feature>
<name>A0A540MUQ1_MALBA</name>
<dbReference type="GO" id="GO:0009451">
    <property type="term" value="P:RNA modification"/>
    <property type="evidence" value="ECO:0007669"/>
    <property type="project" value="InterPro"/>
</dbReference>
<dbReference type="Pfam" id="PF14432">
    <property type="entry name" value="DYW_deaminase"/>
    <property type="match status" value="1"/>
</dbReference>
<organism evidence="6 7">
    <name type="scientific">Malus baccata</name>
    <name type="common">Siberian crab apple</name>
    <name type="synonym">Pyrus baccata</name>
    <dbReference type="NCBI Taxonomy" id="106549"/>
    <lineage>
        <taxon>Eukaryota</taxon>
        <taxon>Viridiplantae</taxon>
        <taxon>Streptophyta</taxon>
        <taxon>Embryophyta</taxon>
        <taxon>Tracheophyta</taxon>
        <taxon>Spermatophyta</taxon>
        <taxon>Magnoliopsida</taxon>
        <taxon>eudicotyledons</taxon>
        <taxon>Gunneridae</taxon>
        <taxon>Pentapetalae</taxon>
        <taxon>rosids</taxon>
        <taxon>fabids</taxon>
        <taxon>Rosales</taxon>
        <taxon>Rosaceae</taxon>
        <taxon>Amygdaloideae</taxon>
        <taxon>Maleae</taxon>
        <taxon>Malus</taxon>
    </lineage>
</organism>
<protein>
    <recommendedName>
        <fullName evidence="5">DYW domain-containing protein</fullName>
    </recommendedName>
</protein>
<accession>A0A540MUQ1</accession>
<evidence type="ECO:0000259" key="5">
    <source>
        <dbReference type="Pfam" id="PF14432"/>
    </source>
</evidence>
<dbReference type="FunFam" id="1.25.40.10:FF:001027">
    <property type="entry name" value="Pentatricopeptide repeat-containing protein At5g44230"/>
    <property type="match status" value="1"/>
</dbReference>
<dbReference type="GO" id="GO:0008270">
    <property type="term" value="F:zinc ion binding"/>
    <property type="evidence" value="ECO:0007669"/>
    <property type="project" value="InterPro"/>
</dbReference>
<dbReference type="NCBIfam" id="TIGR00756">
    <property type="entry name" value="PPR"/>
    <property type="match status" value="5"/>
</dbReference>
<dbReference type="PANTHER" id="PTHR47926">
    <property type="entry name" value="PENTATRICOPEPTIDE REPEAT-CONTAINING PROTEIN"/>
    <property type="match status" value="1"/>
</dbReference>
<dbReference type="Pfam" id="PF20431">
    <property type="entry name" value="E_motif"/>
    <property type="match status" value="1"/>
</dbReference>
<evidence type="ECO:0000256" key="4">
    <source>
        <dbReference type="SAM" id="MobiDB-lite"/>
    </source>
</evidence>
<keyword evidence="7" id="KW-1185">Reference proteome</keyword>
<dbReference type="Pfam" id="PF13041">
    <property type="entry name" value="PPR_2"/>
    <property type="match status" value="2"/>
</dbReference>